<name>A0A0P9DMI4_9CHLR</name>
<comment type="caution">
    <text evidence="1">The sequence shown here is derived from an EMBL/GenBank/DDBJ whole genome shotgun (WGS) entry which is preliminary data.</text>
</comment>
<dbReference type="AlphaFoldDB" id="A0A0P9DMI4"/>
<gene>
    <name evidence="1" type="ORF">SE17_02395</name>
</gene>
<reference evidence="1 2" key="1">
    <citation type="submission" date="2015-09" db="EMBL/GenBank/DDBJ databases">
        <title>Draft genome sequence of Kouleothrix aurantiaca JCM 19913.</title>
        <authorList>
            <person name="Hemp J."/>
        </authorList>
    </citation>
    <scope>NUCLEOTIDE SEQUENCE [LARGE SCALE GENOMIC DNA]</scope>
    <source>
        <strain evidence="1 2">COM-B</strain>
    </source>
</reference>
<evidence type="ECO:0000313" key="2">
    <source>
        <dbReference type="Proteomes" id="UP000050509"/>
    </source>
</evidence>
<organism evidence="1 2">
    <name type="scientific">Kouleothrix aurantiaca</name>
    <dbReference type="NCBI Taxonomy" id="186479"/>
    <lineage>
        <taxon>Bacteria</taxon>
        <taxon>Bacillati</taxon>
        <taxon>Chloroflexota</taxon>
        <taxon>Chloroflexia</taxon>
        <taxon>Chloroflexales</taxon>
        <taxon>Roseiflexineae</taxon>
        <taxon>Roseiflexaceae</taxon>
        <taxon>Kouleothrix</taxon>
    </lineage>
</organism>
<protein>
    <recommendedName>
        <fullName evidence="3">Swt1-like HEPN domain-containing protein</fullName>
    </recommendedName>
</protein>
<evidence type="ECO:0000313" key="1">
    <source>
        <dbReference type="EMBL" id="KPV54662.1"/>
    </source>
</evidence>
<proteinExistence type="predicted"/>
<accession>A0A0P9DMI4</accession>
<dbReference type="Proteomes" id="UP000050509">
    <property type="component" value="Unassembled WGS sequence"/>
</dbReference>
<dbReference type="EMBL" id="LJCR01000026">
    <property type="protein sequence ID" value="KPV54662.1"/>
    <property type="molecule type" value="Genomic_DNA"/>
</dbReference>
<evidence type="ECO:0008006" key="3">
    <source>
        <dbReference type="Google" id="ProtNLM"/>
    </source>
</evidence>
<sequence length="232" mass="26999">MLPNISGGDSQLTRHLWEDIGASNQFIIERLKAYAEERGWTKTELLGWDALEISLLHGHYRDCPPHVPQPLYKLWASGALQWSDEHGLELHSAALACLGCDDILRYRLWRGQMPLVLSTVNHIRLSICEALSQEYDRDWPLRWRDIEDEQLKQELGRDPNVCEFPELVSILERCAGAATRHRWHDLARKAKAMRNTIAHYRPVEFPMFQELWNMHQCAQQSLKGAAKRRIEI</sequence>
<keyword evidence="2" id="KW-1185">Reference proteome</keyword>